<keyword evidence="2" id="KW-0808">Transferase</keyword>
<keyword evidence="2" id="KW-0012">Acyltransferase</keyword>
<keyword evidence="2" id="KW-0449">Lipoprotein</keyword>
<evidence type="ECO:0000313" key="2">
    <source>
        <dbReference type="EMBL" id="SFN25223.1"/>
    </source>
</evidence>
<accession>A0A1I4XI99</accession>
<gene>
    <name evidence="2" type="ORF">SAMN05421805_103444</name>
</gene>
<proteinExistence type="predicted"/>
<dbReference type="AlphaFoldDB" id="A0A1I4XI99"/>
<dbReference type="GO" id="GO:0016746">
    <property type="term" value="F:acyltransferase activity"/>
    <property type="evidence" value="ECO:0007669"/>
    <property type="project" value="UniProtKB-KW"/>
</dbReference>
<reference evidence="2 3" key="1">
    <citation type="submission" date="2016-10" db="EMBL/GenBank/DDBJ databases">
        <authorList>
            <person name="de Groot N.N."/>
        </authorList>
    </citation>
    <scope>NUCLEOTIDE SEQUENCE [LARGE SCALE GENOMIC DNA]</scope>
    <source>
        <strain evidence="2 3">CPCC 201259</strain>
    </source>
</reference>
<organism evidence="2 3">
    <name type="scientific">Saccharopolyspora antimicrobica</name>
    <dbReference type="NCBI Taxonomy" id="455193"/>
    <lineage>
        <taxon>Bacteria</taxon>
        <taxon>Bacillati</taxon>
        <taxon>Actinomycetota</taxon>
        <taxon>Actinomycetes</taxon>
        <taxon>Pseudonocardiales</taxon>
        <taxon>Pseudonocardiaceae</taxon>
        <taxon>Saccharopolyspora</taxon>
    </lineage>
</organism>
<sequence length="106" mass="11011">MFPALGGDPVPHLKQHDTVSPPGNAEAFPPTTGARLGLEICADVNFRNPTSAFAAGGPTRFTALVAEVPTGPGPTPYAHLGDWFPWLCLAFAAIAVVVTRGERATS</sequence>
<evidence type="ECO:0000256" key="1">
    <source>
        <dbReference type="SAM" id="MobiDB-lite"/>
    </source>
</evidence>
<dbReference type="RefSeq" id="WP_093151056.1">
    <property type="nucleotide sequence ID" value="NZ_FOUP01000003.1"/>
</dbReference>
<feature type="region of interest" description="Disordered" evidence="1">
    <location>
        <begin position="1"/>
        <end position="29"/>
    </location>
</feature>
<protein>
    <submittedName>
        <fullName evidence="2">Apolipoprotein N-acyltransferase</fullName>
    </submittedName>
</protein>
<dbReference type="Proteomes" id="UP000199398">
    <property type="component" value="Unassembled WGS sequence"/>
</dbReference>
<name>A0A1I4XI99_9PSEU</name>
<evidence type="ECO:0000313" key="3">
    <source>
        <dbReference type="Proteomes" id="UP000199398"/>
    </source>
</evidence>
<dbReference type="STRING" id="455193.SAMN05421805_103444"/>
<dbReference type="EMBL" id="FOUP01000003">
    <property type="protein sequence ID" value="SFN25223.1"/>
    <property type="molecule type" value="Genomic_DNA"/>
</dbReference>